<keyword evidence="4" id="KW-0808">Transferase</keyword>
<evidence type="ECO:0000256" key="5">
    <source>
        <dbReference type="SAM" id="MobiDB-lite"/>
    </source>
</evidence>
<dbReference type="PROSITE" id="PS00107">
    <property type="entry name" value="PROTEIN_KINASE_ATP"/>
    <property type="match status" value="1"/>
</dbReference>
<dbReference type="PANTHER" id="PTHR24347">
    <property type="entry name" value="SERINE/THREONINE-PROTEIN KINASE"/>
    <property type="match status" value="1"/>
</dbReference>
<dbReference type="InterPro" id="IPR008271">
    <property type="entry name" value="Ser/Thr_kinase_AS"/>
</dbReference>
<accession>A0AAW0CVN7</accession>
<dbReference type="GO" id="GO:0004674">
    <property type="term" value="F:protein serine/threonine kinase activity"/>
    <property type="evidence" value="ECO:0007669"/>
    <property type="project" value="UniProtKB-KW"/>
</dbReference>
<feature type="region of interest" description="Disordered" evidence="5">
    <location>
        <begin position="302"/>
        <end position="334"/>
    </location>
</feature>
<dbReference type="PROSITE" id="PS50011">
    <property type="entry name" value="PROTEIN_KINASE_DOM"/>
    <property type="match status" value="1"/>
</dbReference>
<dbReference type="PROSITE" id="PS00108">
    <property type="entry name" value="PROTEIN_KINASE_ST"/>
    <property type="match status" value="1"/>
</dbReference>
<dbReference type="InterPro" id="IPR011009">
    <property type="entry name" value="Kinase-like_dom_sf"/>
</dbReference>
<organism evidence="7 8">
    <name type="scientific">Favolaschia claudopus</name>
    <dbReference type="NCBI Taxonomy" id="2862362"/>
    <lineage>
        <taxon>Eukaryota</taxon>
        <taxon>Fungi</taxon>
        <taxon>Dikarya</taxon>
        <taxon>Basidiomycota</taxon>
        <taxon>Agaricomycotina</taxon>
        <taxon>Agaricomycetes</taxon>
        <taxon>Agaricomycetidae</taxon>
        <taxon>Agaricales</taxon>
        <taxon>Marasmiineae</taxon>
        <taxon>Mycenaceae</taxon>
        <taxon>Favolaschia</taxon>
    </lineage>
</organism>
<protein>
    <submittedName>
        <fullName evidence="7">Pkinase-domain-containing protein</fullName>
    </submittedName>
</protein>
<dbReference type="CDD" id="cd05117">
    <property type="entry name" value="STKc_CAMK"/>
    <property type="match status" value="1"/>
</dbReference>
<dbReference type="EMBL" id="JAWWNJ010000013">
    <property type="protein sequence ID" value="KAK7042200.1"/>
    <property type="molecule type" value="Genomic_DNA"/>
</dbReference>
<dbReference type="InterPro" id="IPR000719">
    <property type="entry name" value="Prot_kinase_dom"/>
</dbReference>
<comment type="caution">
    <text evidence="7">The sequence shown here is derived from an EMBL/GenBank/DDBJ whole genome shotgun (WGS) entry which is preliminary data.</text>
</comment>
<dbReference type="SMART" id="SM00220">
    <property type="entry name" value="S_TKc"/>
    <property type="match status" value="1"/>
</dbReference>
<evidence type="ECO:0000256" key="2">
    <source>
        <dbReference type="ARBA" id="ARBA00022840"/>
    </source>
</evidence>
<proteinExistence type="inferred from homology"/>
<dbReference type="FunFam" id="1.10.510.10:FF:000571">
    <property type="entry name" value="Maternal embryonic leucine zipper kinase"/>
    <property type="match status" value="1"/>
</dbReference>
<feature type="domain" description="Protein kinase" evidence="6">
    <location>
        <begin position="12"/>
        <end position="271"/>
    </location>
</feature>
<keyword evidence="8" id="KW-1185">Reference proteome</keyword>
<keyword evidence="1 3" id="KW-0547">Nucleotide-binding</keyword>
<gene>
    <name evidence="7" type="ORF">R3P38DRAFT_2889099</name>
</gene>
<dbReference type="Proteomes" id="UP001362999">
    <property type="component" value="Unassembled WGS sequence"/>
</dbReference>
<sequence length="334" mass="37376">MQDHEPRQPVKYETGRFLGHGTYATVKEAIDVETGEVYACKIINKELIKGREYLVVNEIAILNRLSRGHPNIVTLHDYFETQHNLYLCFTLCTGGPLLDRICLREEFNEVDAAGIVRTTFGALKYIHGAGIVHRDLKPENLLFSTDGADAEIMIADFGLSSVLDEKLSLLTGICGTPSYMAPEIFHLEGHGKPVDIWAMGVIAYYMLVGRTPFDRSTSQAERRAIMAGDLEFDPREWACVSVVAQEFVCACLTMDPAGRPTAEVALDHPWLASTTPHFVPDMLFDGRPLNLLPHLKRRFDEKSKMNLDRGQNSEPPTSGSGTRRFFQQWSCPAT</sequence>
<comment type="similarity">
    <text evidence="4">Belongs to the protein kinase superfamily.</text>
</comment>
<evidence type="ECO:0000313" key="7">
    <source>
        <dbReference type="EMBL" id="KAK7042200.1"/>
    </source>
</evidence>
<feature type="compositionally biased region" description="Polar residues" evidence="5">
    <location>
        <begin position="309"/>
        <end position="334"/>
    </location>
</feature>
<dbReference type="FunFam" id="3.30.200.20:FF:000042">
    <property type="entry name" value="Aurora kinase A"/>
    <property type="match status" value="1"/>
</dbReference>
<dbReference type="AlphaFoldDB" id="A0AAW0CVN7"/>
<evidence type="ECO:0000259" key="6">
    <source>
        <dbReference type="PROSITE" id="PS50011"/>
    </source>
</evidence>
<keyword evidence="2 3" id="KW-0067">ATP-binding</keyword>
<reference evidence="7 8" key="1">
    <citation type="journal article" date="2024" name="J Genomics">
        <title>Draft genome sequencing and assembly of Favolaschia claudopus CIRM-BRFM 2984 isolated from oak limbs.</title>
        <authorList>
            <person name="Navarro D."/>
            <person name="Drula E."/>
            <person name="Chaduli D."/>
            <person name="Cazenave R."/>
            <person name="Ahrendt S."/>
            <person name="Wang J."/>
            <person name="Lipzen A."/>
            <person name="Daum C."/>
            <person name="Barry K."/>
            <person name="Grigoriev I.V."/>
            <person name="Favel A."/>
            <person name="Rosso M.N."/>
            <person name="Martin F."/>
        </authorList>
    </citation>
    <scope>NUCLEOTIDE SEQUENCE [LARGE SCALE GENOMIC DNA]</scope>
    <source>
        <strain evidence="7 8">CIRM-BRFM 2984</strain>
    </source>
</reference>
<evidence type="ECO:0000256" key="4">
    <source>
        <dbReference type="RuleBase" id="RU000304"/>
    </source>
</evidence>
<evidence type="ECO:0000256" key="3">
    <source>
        <dbReference type="PROSITE-ProRule" id="PRU10141"/>
    </source>
</evidence>
<dbReference type="InterPro" id="IPR017441">
    <property type="entry name" value="Protein_kinase_ATP_BS"/>
</dbReference>
<dbReference type="GO" id="GO:0005524">
    <property type="term" value="F:ATP binding"/>
    <property type="evidence" value="ECO:0007669"/>
    <property type="project" value="UniProtKB-UniRule"/>
</dbReference>
<evidence type="ECO:0000256" key="1">
    <source>
        <dbReference type="ARBA" id="ARBA00022741"/>
    </source>
</evidence>
<dbReference type="SUPFAM" id="SSF56112">
    <property type="entry name" value="Protein kinase-like (PK-like)"/>
    <property type="match status" value="1"/>
</dbReference>
<keyword evidence="4" id="KW-0418">Kinase</keyword>
<dbReference type="Gene3D" id="1.10.510.10">
    <property type="entry name" value="Transferase(Phosphotransferase) domain 1"/>
    <property type="match status" value="1"/>
</dbReference>
<name>A0AAW0CVN7_9AGAR</name>
<feature type="binding site" evidence="3">
    <location>
        <position position="41"/>
    </location>
    <ligand>
        <name>ATP</name>
        <dbReference type="ChEBI" id="CHEBI:30616"/>
    </ligand>
</feature>
<evidence type="ECO:0000313" key="8">
    <source>
        <dbReference type="Proteomes" id="UP001362999"/>
    </source>
</evidence>
<dbReference type="Gene3D" id="3.30.200.20">
    <property type="entry name" value="Phosphorylase Kinase, domain 1"/>
    <property type="match status" value="1"/>
</dbReference>
<keyword evidence="4" id="KW-0723">Serine/threonine-protein kinase</keyword>
<dbReference type="Pfam" id="PF00069">
    <property type="entry name" value="Pkinase"/>
    <property type="match status" value="1"/>
</dbReference>